<dbReference type="AlphaFoldDB" id="A0A384BZM1"/>
<keyword evidence="6" id="KW-0963">Cytoplasm</keyword>
<dbReference type="OrthoDB" id="9836623at2759"/>
<dbReference type="GO" id="GO:0012501">
    <property type="term" value="P:programmed cell death"/>
    <property type="evidence" value="ECO:0007669"/>
    <property type="project" value="UniProtKB-KW"/>
</dbReference>
<evidence type="ECO:0000256" key="7">
    <source>
        <dbReference type="ARBA" id="ARBA00022590"/>
    </source>
</evidence>
<evidence type="ECO:0000256" key="12">
    <source>
        <dbReference type="ARBA" id="ARBA00038764"/>
    </source>
</evidence>
<feature type="domain" description="Gasdermin PUB" evidence="14">
    <location>
        <begin position="316"/>
        <end position="482"/>
    </location>
</feature>
<sequence>MSSLFECITESLVRELGDKDLRPVRYLLSTNKFRLLSVLQKRKSCSRFWESPDVPAEYTLMDLLEPGASVPETAITGPFHFSNAVVQQQKASADVTAGLEMNVSGEATECHGSSLHFQVVTILPHNWKDLQKRKVLDPELLFLVKCRDRGHNLYVVTETVELTHSTVLHDIGSVTARGNCLIPWTPLVKVHGCPCCGLWVRDTKILRSHAYGTILPAFSPQGQGQGEGHRVRQKMLTLPQGTVMAYKRKQLVFKENDILITDDDKEKTFPRDAWVDSPSKCLPLARVMISGSWDPAPHRVYVFWRRRMESPPERADFEHLHEEIFQEVEALAQLSKDAQDAIFHNILNMLGNREALQDLVDELDGNPWDSLDGFGGKILNEMQEDIRDVWIQERFHMIYLLEAIMVLSNAQHDLLTQSMKKRTLLQQRELVKSILEPNFKCSGNIPFTLKPELLAPLQDEDLAITYGLLQECGLNMELNSPRSTWDQEAKQPLSALYGTLSVLQQLAVSPESPGPAPIYAGSVPGELRGPKVAWNQGTDLG</sequence>
<dbReference type="GO" id="GO:0001786">
    <property type="term" value="F:phosphatidylserine binding"/>
    <property type="evidence" value="ECO:0007669"/>
    <property type="project" value="TreeGrafter"/>
</dbReference>
<accession>A0A384BZM1</accession>
<dbReference type="RefSeq" id="XP_008687605.1">
    <property type="nucleotide sequence ID" value="XM_008689383.1"/>
</dbReference>
<feature type="domain" description="Gasdermin pore forming" evidence="13">
    <location>
        <begin position="5"/>
        <end position="192"/>
    </location>
</feature>
<protein>
    <submittedName>
        <fullName evidence="16">Gasdermin-C</fullName>
    </submittedName>
</protein>
<keyword evidence="7" id="KW-1210">Necrosis</keyword>
<comment type="subunit">
    <text evidence="12">Homooligomer; homooligomeric ring-shaped pore complex containing 27-28 subunits when inserted in the membrane.</text>
</comment>
<dbReference type="InterPro" id="IPR007677">
    <property type="entry name" value="Gasdermin"/>
</dbReference>
<dbReference type="GO" id="GO:0070269">
    <property type="term" value="P:pyroptotic inflammatory response"/>
    <property type="evidence" value="ECO:0007669"/>
    <property type="project" value="TreeGrafter"/>
</dbReference>
<evidence type="ECO:0000256" key="2">
    <source>
        <dbReference type="ARBA" id="ARBA00004651"/>
    </source>
</evidence>
<keyword evidence="8" id="KW-0812">Transmembrane</keyword>
<dbReference type="GO" id="GO:0042742">
    <property type="term" value="P:defense response to bacterium"/>
    <property type="evidence" value="ECO:0007669"/>
    <property type="project" value="TreeGrafter"/>
</dbReference>
<evidence type="ECO:0000259" key="13">
    <source>
        <dbReference type="Pfam" id="PF04598"/>
    </source>
</evidence>
<dbReference type="GO" id="GO:0005829">
    <property type="term" value="C:cytosol"/>
    <property type="evidence" value="ECO:0007669"/>
    <property type="project" value="UniProtKB-SubCell"/>
</dbReference>
<dbReference type="PANTHER" id="PTHR16399:SF21">
    <property type="entry name" value="GASDERMIN-C"/>
    <property type="match status" value="1"/>
</dbReference>
<keyword evidence="11" id="KW-0449">Lipoprotein</keyword>
<gene>
    <name evidence="16" type="primary">GSDMC</name>
</gene>
<organism evidence="15 16">
    <name type="scientific">Ursus maritimus</name>
    <name type="common">Polar bear</name>
    <name type="synonym">Thalarctos maritimus</name>
    <dbReference type="NCBI Taxonomy" id="29073"/>
    <lineage>
        <taxon>Eukaryota</taxon>
        <taxon>Metazoa</taxon>
        <taxon>Chordata</taxon>
        <taxon>Craniata</taxon>
        <taxon>Vertebrata</taxon>
        <taxon>Euteleostomi</taxon>
        <taxon>Mammalia</taxon>
        <taxon>Eutheria</taxon>
        <taxon>Laurasiatheria</taxon>
        <taxon>Carnivora</taxon>
        <taxon>Caniformia</taxon>
        <taxon>Ursidae</taxon>
        <taxon>Ursus</taxon>
    </lineage>
</organism>
<evidence type="ECO:0000256" key="1">
    <source>
        <dbReference type="ARBA" id="ARBA00004514"/>
    </source>
</evidence>
<dbReference type="InterPro" id="IPR041263">
    <property type="entry name" value="Gasdermin_PUB"/>
</dbReference>
<dbReference type="GO" id="GO:0070273">
    <property type="term" value="F:phosphatidylinositol-4-phosphate binding"/>
    <property type="evidence" value="ECO:0007669"/>
    <property type="project" value="TreeGrafter"/>
</dbReference>
<keyword evidence="15" id="KW-1185">Reference proteome</keyword>
<comment type="similarity">
    <text evidence="3">Belongs to the gasdermin family.</text>
</comment>
<comment type="subcellular location">
    <subcellularLocation>
        <location evidence="2">Cell membrane</location>
        <topology evidence="2">Multi-pass membrane protein</topology>
    </subcellularLocation>
    <subcellularLocation>
        <location evidence="1">Cytoplasm</location>
        <location evidence="1">Cytosol</location>
    </subcellularLocation>
</comment>
<evidence type="ECO:0000256" key="6">
    <source>
        <dbReference type="ARBA" id="ARBA00022490"/>
    </source>
</evidence>
<keyword evidence="10" id="KW-0564">Palmitate</keyword>
<dbReference type="Pfam" id="PF17708">
    <property type="entry name" value="Gasdermin_C"/>
    <property type="match status" value="1"/>
</dbReference>
<dbReference type="GO" id="GO:0005546">
    <property type="term" value="F:phosphatidylinositol-4,5-bisphosphate binding"/>
    <property type="evidence" value="ECO:0007669"/>
    <property type="project" value="TreeGrafter"/>
</dbReference>
<dbReference type="Pfam" id="PF04598">
    <property type="entry name" value="Gasdermin"/>
    <property type="match status" value="2"/>
</dbReference>
<evidence type="ECO:0000256" key="9">
    <source>
        <dbReference type="ARBA" id="ARBA00023136"/>
    </source>
</evidence>
<feature type="domain" description="Gasdermin pore forming" evidence="13">
    <location>
        <begin position="214"/>
        <end position="270"/>
    </location>
</feature>
<evidence type="ECO:0000256" key="4">
    <source>
        <dbReference type="ARBA" id="ARBA00022452"/>
    </source>
</evidence>
<keyword evidence="9" id="KW-0472">Membrane</keyword>
<proteinExistence type="inferred from homology"/>
<evidence type="ECO:0000256" key="10">
    <source>
        <dbReference type="ARBA" id="ARBA00023139"/>
    </source>
</evidence>
<name>A0A384BZM1_URSMA</name>
<dbReference type="STRING" id="29073.ENSUMAP00000031160"/>
<evidence type="ECO:0000256" key="3">
    <source>
        <dbReference type="ARBA" id="ARBA00009279"/>
    </source>
</evidence>
<evidence type="ECO:0000313" key="15">
    <source>
        <dbReference type="Proteomes" id="UP000261680"/>
    </source>
</evidence>
<dbReference type="GeneID" id="103661701"/>
<evidence type="ECO:0000256" key="5">
    <source>
        <dbReference type="ARBA" id="ARBA00022475"/>
    </source>
</evidence>
<dbReference type="InterPro" id="IPR040460">
    <property type="entry name" value="Gasdermin_pore"/>
</dbReference>
<dbReference type="GO" id="GO:0005886">
    <property type="term" value="C:plasma membrane"/>
    <property type="evidence" value="ECO:0007669"/>
    <property type="project" value="UniProtKB-SubCell"/>
</dbReference>
<evidence type="ECO:0000313" key="16">
    <source>
        <dbReference type="RefSeq" id="XP_008687605.1"/>
    </source>
</evidence>
<keyword evidence="5" id="KW-1003">Cell membrane</keyword>
<reference evidence="16" key="1">
    <citation type="submission" date="2025-08" db="UniProtKB">
        <authorList>
            <consortium name="RefSeq"/>
        </authorList>
    </citation>
    <scope>IDENTIFICATION</scope>
    <source>
        <tissue evidence="16">Whole blood</tissue>
    </source>
</reference>
<keyword evidence="4" id="KW-1134">Transmembrane beta strand</keyword>
<evidence type="ECO:0000256" key="8">
    <source>
        <dbReference type="ARBA" id="ARBA00022692"/>
    </source>
</evidence>
<dbReference type="KEGG" id="umr:103661701"/>
<dbReference type="CTD" id="56169"/>
<evidence type="ECO:0000259" key="14">
    <source>
        <dbReference type="Pfam" id="PF17708"/>
    </source>
</evidence>
<dbReference type="PANTHER" id="PTHR16399">
    <property type="entry name" value="GASDERMIN"/>
    <property type="match status" value="1"/>
</dbReference>
<dbReference type="Proteomes" id="UP000261680">
    <property type="component" value="Unplaced"/>
</dbReference>
<evidence type="ECO:0000256" key="11">
    <source>
        <dbReference type="ARBA" id="ARBA00023288"/>
    </source>
</evidence>